<evidence type="ECO:0000256" key="4">
    <source>
        <dbReference type="ARBA" id="ARBA00022692"/>
    </source>
</evidence>
<keyword evidence="10" id="KW-1185">Reference proteome</keyword>
<dbReference type="InterPro" id="IPR003445">
    <property type="entry name" value="Cat_transpt"/>
</dbReference>
<feature type="transmembrane region" description="Helical" evidence="8">
    <location>
        <begin position="26"/>
        <end position="48"/>
    </location>
</feature>
<feature type="transmembrane region" description="Helical" evidence="8">
    <location>
        <begin position="296"/>
        <end position="315"/>
    </location>
</feature>
<feature type="transmembrane region" description="Helical" evidence="8">
    <location>
        <begin position="196"/>
        <end position="216"/>
    </location>
</feature>
<dbReference type="GO" id="GO:0030001">
    <property type="term" value="P:metal ion transport"/>
    <property type="evidence" value="ECO:0007669"/>
    <property type="project" value="UniProtKB-ARBA"/>
</dbReference>
<dbReference type="RefSeq" id="WP_100425243.1">
    <property type="nucleotide sequence ID" value="NZ_JAQXKX010000002.1"/>
</dbReference>
<feature type="transmembrane region" description="Helical" evidence="8">
    <location>
        <begin position="85"/>
        <end position="108"/>
    </location>
</feature>
<keyword evidence="6" id="KW-0406">Ion transport</keyword>
<evidence type="ECO:0000256" key="3">
    <source>
        <dbReference type="ARBA" id="ARBA00022475"/>
    </source>
</evidence>
<evidence type="ECO:0000256" key="8">
    <source>
        <dbReference type="SAM" id="Phobius"/>
    </source>
</evidence>
<feature type="transmembrane region" description="Helical" evidence="8">
    <location>
        <begin position="393"/>
        <end position="413"/>
    </location>
</feature>
<protein>
    <submittedName>
        <fullName evidence="9">Trk system potassium uptake protein TrkH</fullName>
    </submittedName>
</protein>
<evidence type="ECO:0000256" key="2">
    <source>
        <dbReference type="ARBA" id="ARBA00022448"/>
    </source>
</evidence>
<comment type="caution">
    <text evidence="9">The sequence shown here is derived from an EMBL/GenBank/DDBJ whole genome shotgun (WGS) entry which is preliminary data.</text>
</comment>
<keyword evidence="2" id="KW-0813">Transport</keyword>
<evidence type="ECO:0000256" key="7">
    <source>
        <dbReference type="ARBA" id="ARBA00023136"/>
    </source>
</evidence>
<feature type="transmembrane region" description="Helical" evidence="8">
    <location>
        <begin position="237"/>
        <end position="259"/>
    </location>
</feature>
<evidence type="ECO:0000256" key="1">
    <source>
        <dbReference type="ARBA" id="ARBA00004651"/>
    </source>
</evidence>
<dbReference type="AlphaFoldDB" id="A0A2M9A6A6"/>
<keyword evidence="4 8" id="KW-0812">Transmembrane</keyword>
<proteinExistence type="predicted"/>
<evidence type="ECO:0000313" key="10">
    <source>
        <dbReference type="Proteomes" id="UP000231134"/>
    </source>
</evidence>
<accession>A0A2M9A6A6</accession>
<dbReference type="GO" id="GO:0005886">
    <property type="term" value="C:plasma membrane"/>
    <property type="evidence" value="ECO:0007669"/>
    <property type="project" value="UniProtKB-SubCell"/>
</dbReference>
<dbReference type="EMBL" id="PGEX01000001">
    <property type="protein sequence ID" value="PJJ41250.1"/>
    <property type="molecule type" value="Genomic_DNA"/>
</dbReference>
<evidence type="ECO:0000256" key="5">
    <source>
        <dbReference type="ARBA" id="ARBA00022989"/>
    </source>
</evidence>
<dbReference type="PANTHER" id="PTHR32024">
    <property type="entry name" value="TRK SYSTEM POTASSIUM UPTAKE PROTEIN TRKG-RELATED"/>
    <property type="match status" value="1"/>
</dbReference>
<dbReference type="Pfam" id="PF02386">
    <property type="entry name" value="TrkH"/>
    <property type="match status" value="1"/>
</dbReference>
<dbReference type="GO" id="GO:0008324">
    <property type="term" value="F:monoatomic cation transmembrane transporter activity"/>
    <property type="evidence" value="ECO:0007669"/>
    <property type="project" value="InterPro"/>
</dbReference>
<keyword evidence="3" id="KW-1003">Cell membrane</keyword>
<feature type="transmembrane region" description="Helical" evidence="8">
    <location>
        <begin position="425"/>
        <end position="446"/>
    </location>
</feature>
<feature type="transmembrane region" description="Helical" evidence="8">
    <location>
        <begin position="54"/>
        <end position="73"/>
    </location>
</feature>
<sequence length="463" mass="49735">MLLSRYKDIPVDRPVFKKKNSNPMLFLVKGYLAVIALGTILLSCPFSLQKDLSILDAFFTATSAVCVTGLSVIDIGTTFTHAGLWILAALIQIGGLGIMTFSTAILLLSGMKPGFNQQALFKSGFTTEGSIEPKKILSAVLPFTVVLEGLGMTALFTQFDHLPLNERILYSVFHAISAFCNAGFSPLPNSLVSYQFNPVVCLVVILLVLAGGIGFLSMSEIKNLFDFKTRTIQKISLHTKIALSATLIISLIEMFSVLLIEWNGAFDGQSWAEKLLSGAFVALSSRTAGFNTIDPLSLRETSTIIIIIAMFIGASPGSCGGGLKTTTAAVITLLGINRLLGRDKTQAMGRTIPEETVDKALRIFIVYAVLALVGTLTLLFTEYPAGAIGSTHSHFVFVFFEVASALSTCGLSLGLTPELTASGRIFICIFMFVGRMGALFLISAVVKKKDAGTWYAEEDIMVG</sequence>
<comment type="subcellular location">
    <subcellularLocation>
        <location evidence="1">Cell membrane</location>
        <topology evidence="1">Multi-pass membrane protein</topology>
    </subcellularLocation>
</comment>
<evidence type="ECO:0000256" key="6">
    <source>
        <dbReference type="ARBA" id="ARBA00023065"/>
    </source>
</evidence>
<keyword evidence="7 8" id="KW-0472">Membrane</keyword>
<organism evidence="9 10">
    <name type="scientific">Hallerella succinigenes</name>
    <dbReference type="NCBI Taxonomy" id="1896222"/>
    <lineage>
        <taxon>Bacteria</taxon>
        <taxon>Pseudomonadati</taxon>
        <taxon>Fibrobacterota</taxon>
        <taxon>Fibrobacteria</taxon>
        <taxon>Fibrobacterales</taxon>
        <taxon>Fibrobacteraceae</taxon>
        <taxon>Hallerella</taxon>
    </lineage>
</organism>
<dbReference type="OrthoDB" id="9810952at2"/>
<name>A0A2M9A6A6_9BACT</name>
<gene>
    <name evidence="9" type="ORF">BGX16_1210</name>
</gene>
<feature type="transmembrane region" description="Helical" evidence="8">
    <location>
        <begin position="361"/>
        <end position="381"/>
    </location>
</feature>
<reference evidence="9 10" key="1">
    <citation type="submission" date="2017-11" db="EMBL/GenBank/DDBJ databases">
        <title>Animal gut microbial communities from fecal samples from Wisconsin, USA.</title>
        <authorList>
            <person name="Neumann A."/>
        </authorList>
    </citation>
    <scope>NUCLEOTIDE SEQUENCE [LARGE SCALE GENOMIC DNA]</scope>
    <source>
        <strain evidence="9 10">UWS3</strain>
    </source>
</reference>
<keyword evidence="5 8" id="KW-1133">Transmembrane helix</keyword>
<dbReference type="PANTHER" id="PTHR32024:SF1">
    <property type="entry name" value="KTR SYSTEM POTASSIUM UPTAKE PROTEIN B"/>
    <property type="match status" value="1"/>
</dbReference>
<evidence type="ECO:0000313" key="9">
    <source>
        <dbReference type="EMBL" id="PJJ41250.1"/>
    </source>
</evidence>
<dbReference type="Proteomes" id="UP000231134">
    <property type="component" value="Unassembled WGS sequence"/>
</dbReference>